<feature type="binding site" evidence="6">
    <location>
        <position position="208"/>
    </location>
    <ligand>
        <name>a purine D-ribonucleoside</name>
        <dbReference type="ChEBI" id="CHEBI:142355"/>
    </ligand>
</feature>
<dbReference type="PANTHER" id="PTHR11904:SF9">
    <property type="entry name" value="PURINE NUCLEOSIDE PHOSPHORYLASE-RELATED"/>
    <property type="match status" value="1"/>
</dbReference>
<comment type="similarity">
    <text evidence="2 5">Belongs to the PNP/MTAP phosphorylase family.</text>
</comment>
<feature type="binding site" evidence="6">
    <location>
        <begin position="95"/>
        <end position="97"/>
    </location>
    <ligand>
        <name>phosphate</name>
        <dbReference type="ChEBI" id="CHEBI:43474"/>
    </ligand>
</feature>
<dbReference type="NCBIfam" id="NF006054">
    <property type="entry name" value="PRK08202.1"/>
    <property type="match status" value="1"/>
</dbReference>
<dbReference type="GO" id="GO:0009116">
    <property type="term" value="P:nucleoside metabolic process"/>
    <property type="evidence" value="ECO:0007669"/>
    <property type="project" value="InterPro"/>
</dbReference>
<accession>A0A2Z4Y197</accession>
<dbReference type="NCBIfam" id="TIGR01697">
    <property type="entry name" value="PNPH-PUNA-XAPA"/>
    <property type="match status" value="1"/>
</dbReference>
<dbReference type="PIRSF" id="PIRSF000477">
    <property type="entry name" value="PurNPase"/>
    <property type="match status" value="1"/>
</dbReference>
<gene>
    <name evidence="8" type="ORF">BRCON_0027</name>
</gene>
<organism evidence="8 9">
    <name type="scientific">Sumerlaea chitinivorans</name>
    <dbReference type="NCBI Taxonomy" id="2250252"/>
    <lineage>
        <taxon>Bacteria</taxon>
        <taxon>Candidatus Sumerlaeota</taxon>
        <taxon>Candidatus Sumerlaeia</taxon>
        <taxon>Candidatus Sumerlaeales</taxon>
        <taxon>Candidatus Sumerlaeaceae</taxon>
        <taxon>Candidatus Sumerlaea</taxon>
    </lineage>
</organism>
<dbReference type="PANTHER" id="PTHR11904">
    <property type="entry name" value="METHYLTHIOADENOSINE/PURINE NUCLEOSIDE PHOSPHORYLASE"/>
    <property type="match status" value="1"/>
</dbReference>
<feature type="binding site" evidence="6">
    <location>
        <position position="228"/>
    </location>
    <ligand>
        <name>phosphate</name>
        <dbReference type="ChEBI" id="CHEBI:43474"/>
    </ligand>
</feature>
<sequence>MMQNRSNQRHDTVTPEYEQQVKELSAALCERFSGEARVLVVAGSGLGGFVRSVQVVQSAPYAELPHVGASTVAGHAGTLVYGMVNDTPLFLMNGRRHLYEGISPQTSTLLLRALLVAKPIRVVVLSNAAGGLNRCFQVGDLMLISDHINWMFRNPLRGRNVEAWGPRFPDCSEIYSARLRALARELALEIGINLREGVYLGGLGPSYETRAEVQMLRGVFAADAVGMSTVHEALIARHMDREVLGISFISNLLTEPAVTTHEEVMENARLVEDKFSRLLNALVPKLAAEA</sequence>
<comment type="pathway">
    <text evidence="1 5">Purine metabolism; purine nucleoside salvage.</text>
</comment>
<evidence type="ECO:0000259" key="7">
    <source>
        <dbReference type="Pfam" id="PF01048"/>
    </source>
</evidence>
<evidence type="ECO:0000256" key="5">
    <source>
        <dbReference type="PIRNR" id="PIRNR000477"/>
    </source>
</evidence>
<dbReference type="AlphaFoldDB" id="A0A2Z4Y197"/>
<evidence type="ECO:0000256" key="2">
    <source>
        <dbReference type="ARBA" id="ARBA00006751"/>
    </source>
</evidence>
<evidence type="ECO:0000256" key="1">
    <source>
        <dbReference type="ARBA" id="ARBA00005058"/>
    </source>
</evidence>
<comment type="function">
    <text evidence="5">The purine nucleoside phosphorylases catalyze the phosphorolytic breakdown of the N-glycosidic bond in the beta-(deoxy)ribonucleoside molecules, with the formation of the corresponding free purine bases and pentose-1-phosphate.</text>
</comment>
<dbReference type="InterPro" id="IPR011268">
    <property type="entry name" value="Purine_phosphorylase"/>
</dbReference>
<evidence type="ECO:0000313" key="8">
    <source>
        <dbReference type="EMBL" id="AXA34804.1"/>
    </source>
</evidence>
<keyword evidence="3 5" id="KW-0328">Glycosyltransferase</keyword>
<dbReference type="CDD" id="cd09009">
    <property type="entry name" value="PNP-EcPNPII_like"/>
    <property type="match status" value="1"/>
</dbReference>
<keyword evidence="4 5" id="KW-0808">Transferase</keyword>
<dbReference type="InterPro" id="IPR035994">
    <property type="entry name" value="Nucleoside_phosphorylase_sf"/>
</dbReference>
<dbReference type="Proteomes" id="UP000262583">
    <property type="component" value="Chromosome"/>
</dbReference>
<name>A0A2Z4Y197_SUMC1</name>
<evidence type="ECO:0000313" key="9">
    <source>
        <dbReference type="Proteomes" id="UP000262583"/>
    </source>
</evidence>
<dbReference type="GO" id="GO:0004731">
    <property type="term" value="F:purine-nucleoside phosphorylase activity"/>
    <property type="evidence" value="ECO:0007669"/>
    <property type="project" value="UniProtKB-EC"/>
</dbReference>
<evidence type="ECO:0000256" key="3">
    <source>
        <dbReference type="ARBA" id="ARBA00022676"/>
    </source>
</evidence>
<feature type="binding site" evidence="6">
    <location>
        <position position="128"/>
    </location>
    <ligand>
        <name>phosphate</name>
        <dbReference type="ChEBI" id="CHEBI:43474"/>
    </ligand>
</feature>
<feature type="binding site" evidence="6">
    <location>
        <position position="44"/>
    </location>
    <ligand>
        <name>phosphate</name>
        <dbReference type="ChEBI" id="CHEBI:43474"/>
    </ligand>
</feature>
<dbReference type="UniPathway" id="UPA00606"/>
<proteinExistence type="inferred from homology"/>
<dbReference type="GO" id="GO:0005737">
    <property type="term" value="C:cytoplasm"/>
    <property type="evidence" value="ECO:0007669"/>
    <property type="project" value="TreeGrafter"/>
</dbReference>
<dbReference type="EC" id="2.4.2.1" evidence="5"/>
<dbReference type="EMBL" id="CP030759">
    <property type="protein sequence ID" value="AXA34804.1"/>
    <property type="molecule type" value="Genomic_DNA"/>
</dbReference>
<evidence type="ECO:0000256" key="4">
    <source>
        <dbReference type="ARBA" id="ARBA00022679"/>
    </source>
</evidence>
<reference evidence="8 9" key="1">
    <citation type="submission" date="2018-05" db="EMBL/GenBank/DDBJ databases">
        <title>A metagenomic window into the 2 km-deep terrestrial subsurface aquifer revealed taxonomically and functionally diverse microbial community comprising novel uncultured bacterial lineages.</title>
        <authorList>
            <person name="Kadnikov V.V."/>
            <person name="Mardanov A.V."/>
            <person name="Beletsky A.V."/>
            <person name="Banks D."/>
            <person name="Pimenov N.V."/>
            <person name="Frank Y.A."/>
            <person name="Karnachuk O.V."/>
            <person name="Ravin N.V."/>
        </authorList>
    </citation>
    <scope>NUCLEOTIDE SEQUENCE [LARGE SCALE GENOMIC DNA]</scope>
    <source>
        <strain evidence="8">BY</strain>
    </source>
</reference>
<evidence type="ECO:0000256" key="6">
    <source>
        <dbReference type="PIRSR" id="PIRSR000477-2"/>
    </source>
</evidence>
<dbReference type="SUPFAM" id="SSF53167">
    <property type="entry name" value="Purine and uridine phosphorylases"/>
    <property type="match status" value="1"/>
</dbReference>
<dbReference type="InterPro" id="IPR000845">
    <property type="entry name" value="Nucleoside_phosphorylase_d"/>
</dbReference>
<dbReference type="Gene3D" id="3.40.50.1580">
    <property type="entry name" value="Nucleoside phosphorylase domain"/>
    <property type="match status" value="1"/>
</dbReference>
<feature type="binding site" evidence="6">
    <location>
        <position position="251"/>
    </location>
    <ligand>
        <name>a purine D-ribonucleoside</name>
        <dbReference type="ChEBI" id="CHEBI:142355"/>
    </ligand>
</feature>
<protein>
    <recommendedName>
        <fullName evidence="5">Purine nucleoside phosphorylase</fullName>
        <ecNumber evidence="5">2.4.2.1</ecNumber>
    </recommendedName>
    <alternativeName>
        <fullName evidence="5">Inosine-guanosine phosphorylase</fullName>
    </alternativeName>
</protein>
<dbReference type="KEGG" id="schv:BRCON_0027"/>
<feature type="domain" description="Nucleoside phosphorylase" evidence="7">
    <location>
        <begin position="38"/>
        <end position="283"/>
    </location>
</feature>
<dbReference type="Pfam" id="PF01048">
    <property type="entry name" value="PNP_UDP_1"/>
    <property type="match status" value="1"/>
</dbReference>
<feature type="binding site" evidence="6">
    <location>
        <position position="75"/>
    </location>
    <ligand>
        <name>phosphate</name>
        <dbReference type="ChEBI" id="CHEBI:43474"/>
    </ligand>
</feature>